<evidence type="ECO:0000313" key="7">
    <source>
        <dbReference type="Proteomes" id="UP000187209"/>
    </source>
</evidence>
<protein>
    <submittedName>
        <fullName evidence="6">Uncharacterized protein</fullName>
    </submittedName>
</protein>
<dbReference type="SMR" id="A0A1R2CR46"/>
<dbReference type="EMBL" id="MPUH01000080">
    <property type="protein sequence ID" value="OMJ91465.1"/>
    <property type="molecule type" value="Genomic_DNA"/>
</dbReference>
<feature type="repeat" description="WD" evidence="3">
    <location>
        <begin position="275"/>
        <end position="308"/>
    </location>
</feature>
<evidence type="ECO:0000313" key="6">
    <source>
        <dbReference type="EMBL" id="OMJ91465.1"/>
    </source>
</evidence>
<dbReference type="InterPro" id="IPR036322">
    <property type="entry name" value="WD40_repeat_dom_sf"/>
</dbReference>
<name>A0A1R2CR46_9CILI</name>
<feature type="repeat" description="WD" evidence="3">
    <location>
        <begin position="401"/>
        <end position="436"/>
    </location>
</feature>
<feature type="repeat" description="WD" evidence="3">
    <location>
        <begin position="107"/>
        <end position="148"/>
    </location>
</feature>
<feature type="repeat" description="WD" evidence="3">
    <location>
        <begin position="317"/>
        <end position="358"/>
    </location>
</feature>
<feature type="repeat" description="WD" evidence="3">
    <location>
        <begin position="191"/>
        <end position="232"/>
    </location>
</feature>
<evidence type="ECO:0000256" key="4">
    <source>
        <dbReference type="SAM" id="Coils"/>
    </source>
</evidence>
<proteinExistence type="predicted"/>
<dbReference type="PROSITE" id="PS00678">
    <property type="entry name" value="WD_REPEATS_1"/>
    <property type="match status" value="9"/>
</dbReference>
<dbReference type="SMART" id="SM00320">
    <property type="entry name" value="WD40"/>
    <property type="match status" value="14"/>
</dbReference>
<feature type="repeat" description="WD" evidence="3">
    <location>
        <begin position="359"/>
        <end position="400"/>
    </location>
</feature>
<feature type="transmembrane region" description="Helical" evidence="5">
    <location>
        <begin position="1156"/>
        <end position="1178"/>
    </location>
</feature>
<dbReference type="InterPro" id="IPR001680">
    <property type="entry name" value="WD40_rpt"/>
</dbReference>
<feature type="repeat" description="WD" evidence="3">
    <location>
        <begin position="569"/>
        <end position="610"/>
    </location>
</feature>
<feature type="transmembrane region" description="Helical" evidence="5">
    <location>
        <begin position="978"/>
        <end position="1000"/>
    </location>
</feature>
<comment type="caution">
    <text evidence="6">The sequence shown here is derived from an EMBL/GenBank/DDBJ whole genome shotgun (WGS) entry which is preliminary data.</text>
</comment>
<dbReference type="SUPFAM" id="SSF50978">
    <property type="entry name" value="WD40 repeat-like"/>
    <property type="match status" value="3"/>
</dbReference>
<dbReference type="PRINTS" id="PR00320">
    <property type="entry name" value="GPROTEINBRPT"/>
</dbReference>
<dbReference type="InterPro" id="IPR020472">
    <property type="entry name" value="WD40_PAC1"/>
</dbReference>
<evidence type="ECO:0000256" key="3">
    <source>
        <dbReference type="PROSITE-ProRule" id="PRU00221"/>
    </source>
</evidence>
<dbReference type="PROSITE" id="PS50294">
    <property type="entry name" value="WD_REPEATS_REGION"/>
    <property type="match status" value="14"/>
</dbReference>
<feature type="repeat" description="WD" evidence="3">
    <location>
        <begin position="149"/>
        <end position="190"/>
    </location>
</feature>
<dbReference type="Proteomes" id="UP000187209">
    <property type="component" value="Unassembled WGS sequence"/>
</dbReference>
<evidence type="ECO:0000256" key="1">
    <source>
        <dbReference type="ARBA" id="ARBA00022574"/>
    </source>
</evidence>
<evidence type="ECO:0000256" key="2">
    <source>
        <dbReference type="ARBA" id="ARBA00022737"/>
    </source>
</evidence>
<dbReference type="Gene3D" id="2.130.10.10">
    <property type="entry name" value="YVTN repeat-like/Quinoprotein amine dehydrogenase"/>
    <property type="match status" value="5"/>
</dbReference>
<keyword evidence="7" id="KW-1185">Reference proteome</keyword>
<dbReference type="OrthoDB" id="305208at2759"/>
<feature type="transmembrane region" description="Helical" evidence="5">
    <location>
        <begin position="1006"/>
        <end position="1031"/>
    </location>
</feature>
<organism evidence="6 7">
    <name type="scientific">Stentor coeruleus</name>
    <dbReference type="NCBI Taxonomy" id="5963"/>
    <lineage>
        <taxon>Eukaryota</taxon>
        <taxon>Sar</taxon>
        <taxon>Alveolata</taxon>
        <taxon>Ciliophora</taxon>
        <taxon>Postciliodesmatophora</taxon>
        <taxon>Heterotrichea</taxon>
        <taxon>Heterotrichida</taxon>
        <taxon>Stentoridae</taxon>
        <taxon>Stentor</taxon>
    </lineage>
</organism>
<feature type="repeat" description="WD" evidence="3">
    <location>
        <begin position="233"/>
        <end position="274"/>
    </location>
</feature>
<keyword evidence="1 3" id="KW-0853">WD repeat</keyword>
<feature type="transmembrane region" description="Helical" evidence="5">
    <location>
        <begin position="1104"/>
        <end position="1124"/>
    </location>
</feature>
<dbReference type="SUPFAM" id="SSF50969">
    <property type="entry name" value="YVTN repeat-like/Quinoprotein amine dehydrogenase"/>
    <property type="match status" value="1"/>
</dbReference>
<feature type="repeat" description="WD" evidence="3">
    <location>
        <begin position="65"/>
        <end position="106"/>
    </location>
</feature>
<dbReference type="PANTHER" id="PTHR44019:SF8">
    <property type="entry name" value="POC1 CENTRIOLAR PROTEIN HOMOLOG"/>
    <property type="match status" value="1"/>
</dbReference>
<dbReference type="Pfam" id="PF00400">
    <property type="entry name" value="WD40"/>
    <property type="match status" value="10"/>
</dbReference>
<feature type="repeat" description="WD" evidence="3">
    <location>
        <begin position="527"/>
        <end position="568"/>
    </location>
</feature>
<gene>
    <name evidence="6" type="ORF">SteCoe_5949</name>
</gene>
<evidence type="ECO:0000256" key="5">
    <source>
        <dbReference type="SAM" id="Phobius"/>
    </source>
</evidence>
<dbReference type="PANTHER" id="PTHR44019">
    <property type="entry name" value="WD REPEAT-CONTAINING PROTEIN 55"/>
    <property type="match status" value="1"/>
</dbReference>
<dbReference type="CDD" id="cd00200">
    <property type="entry name" value="WD40"/>
    <property type="match status" value="2"/>
</dbReference>
<keyword evidence="5" id="KW-0812">Transmembrane</keyword>
<dbReference type="PROSITE" id="PS50082">
    <property type="entry name" value="WD_REPEATS_2"/>
    <property type="match status" value="14"/>
</dbReference>
<dbReference type="InterPro" id="IPR019775">
    <property type="entry name" value="WD40_repeat_CS"/>
</dbReference>
<feature type="transmembrane region" description="Helical" evidence="5">
    <location>
        <begin position="1043"/>
        <end position="1059"/>
    </location>
</feature>
<keyword evidence="5" id="KW-0472">Membrane</keyword>
<dbReference type="InterPro" id="IPR015943">
    <property type="entry name" value="WD40/YVTN_repeat-like_dom_sf"/>
</dbReference>
<dbReference type="InterPro" id="IPR050505">
    <property type="entry name" value="WDR55/POC1"/>
</dbReference>
<keyword evidence="4" id="KW-0175">Coiled coil</keyword>
<feature type="repeat" description="WD" evidence="3">
    <location>
        <begin position="443"/>
        <end position="484"/>
    </location>
</feature>
<accession>A0A1R2CR46</accession>
<feature type="coiled-coil region" evidence="4">
    <location>
        <begin position="1255"/>
        <end position="1336"/>
    </location>
</feature>
<feature type="repeat" description="WD" evidence="3">
    <location>
        <begin position="485"/>
        <end position="526"/>
    </location>
</feature>
<dbReference type="InterPro" id="IPR011044">
    <property type="entry name" value="Quino_amine_DH_bsu"/>
</dbReference>
<reference evidence="6 7" key="1">
    <citation type="submission" date="2016-11" db="EMBL/GenBank/DDBJ databases">
        <title>The macronuclear genome of Stentor coeruleus: a giant cell with tiny introns.</title>
        <authorList>
            <person name="Slabodnick M."/>
            <person name="Ruby J.G."/>
            <person name="Reiff S.B."/>
            <person name="Swart E.C."/>
            <person name="Gosai S."/>
            <person name="Prabakaran S."/>
            <person name="Witkowska E."/>
            <person name="Larue G.E."/>
            <person name="Fisher S."/>
            <person name="Freeman R.M."/>
            <person name="Gunawardena J."/>
            <person name="Chu W."/>
            <person name="Stover N.A."/>
            <person name="Gregory B.D."/>
            <person name="Nowacki M."/>
            <person name="Derisi J."/>
            <person name="Roy S.W."/>
            <person name="Marshall W.F."/>
            <person name="Sood P."/>
        </authorList>
    </citation>
    <scope>NUCLEOTIDE SEQUENCE [LARGE SCALE GENOMIC DNA]</scope>
    <source>
        <strain evidence="6">WM001</strain>
    </source>
</reference>
<feature type="repeat" description="WD" evidence="3">
    <location>
        <begin position="611"/>
        <end position="644"/>
    </location>
</feature>
<keyword evidence="5" id="KW-1133">Transmembrane helix</keyword>
<keyword evidence="2" id="KW-0677">Repeat</keyword>
<sequence length="1346" mass="153035">MSNSLKEQLVEKSDNSKGSLLLESKKSSNISESRKDYDVEELSKVLKYIQSEHKLGLSSSLISSFNGHTGSVVSVSFSPDGKFWATGSFDNQIKIWNLTTKKEEFSLIGHTSYVSSICFSPDGKILASGSGDKSIKLWDLNDKKETITLKGHTGTIWSLCFTSDSKTLISGSGDKSIKLWNISEQKEEFTLTGHSSYVSSISLSKNGKLLASGSHDKTIKLWNLTEKQLEYTLSGHTNSVTSVCFSPDGKFISSGSKDNSVKIWNLSKKKDEFTFCSHTSPVTCICYRPDGKYLVSCSEDKTVKIFNMMTKIEECSLIGHTEYVRCVSYSPDNKFLVSVSEDKLCKLWNLTQKKEDCTFTGHLNGVTSLSFSSDGRFLASGSEDNMIKLWNLSTRNEEFTFIGHTNGVTSVSFSPNCKYLVSGSVDNTIIIWNLDNKLEECKLLGHNSYIFSVVFSPDGKYLCSGSEDTTLKVWNFTEKSLETTLNGHSEAIKSLSFSPDGRYIASGSYDRSIKIWNFIEKKEEFTLVGHTDGITTVSFSKDGRFVASGSDDRSIKIWSISLKKEIFMFTGHKDTVWSVSFSPDGKFLASGSFDNTIKIWNLAEKKEESTLNGLTELVRCVSFSHDGKYIASGSGDSLIKMWDLIEIKSEISRKYMKISLDGRFLAIKNDNESIRVVCINGNDSLCTIRLLEKNIEDLNFSNNSALLHITYPDMIKTYDIFTGIEISSTTKSQTNAISNKIIKSFDPLSCSGNGYQNILHMIETYSQLQNKTYDKIKDPNLCFSNMKFTTAHFFSMLGLDIQLENFINSKKLVLFQDEFGHGPIYYSIKCQHQRITDMLVDYMYELIETEIYSPKTYLSLSLIECDLPDMLINSSPQLDQLLSVSLFMQESLVYFGNPLSQLPIKKFSQYSRTSFDQYTSKIGETLPLVLKQTPFRLPSAIGTYSSINLITSILSCTNTEIYRTEIIQLIIKQKWEEVIGLIYFYTILLWMNLGFLFLFLSTQSLFYIYCVFGVNIILILWEFVQVCVFGFDYFRSSINFLDLIRFFTTISFGILAIFYTQYTILTWVMMALNLIRGFTGFRAFGNTRYYIKLLLACIFRMKDFLIVFIYTTLSLGILNAISTGENVSDYLYLWSSPFGLVVGKTDYLLEKNTIQIITYIIAVTANLIIMLNLIISILGDVFDEFQLDAEIYDYSEMAEFILEAEQIISLVYSVDEYKYLHVCDNAYNRIGQAWRGNVMDIRDFLRDKFLKNDLKPLFEQNNNAAEENIQQLKENFRFNFMAMNDRVANELQAVEGKFQMIEENIAINKKCLDEKIDSLQENYNHLEEKIGRIEGNIELILSIISK</sequence>
<dbReference type="Pfam" id="PF25173">
    <property type="entry name" value="Beta-prop_WDR3_1st"/>
    <property type="match status" value="1"/>
</dbReference>